<dbReference type="Proteomes" id="UP000000235">
    <property type="component" value="Chromosome"/>
</dbReference>
<dbReference type="EMBL" id="CP000667">
    <property type="protein sequence ID" value="ABP53652.1"/>
    <property type="molecule type" value="Genomic_DNA"/>
</dbReference>
<dbReference type="eggNOG" id="ENOG502ZWA6">
    <property type="taxonomic scope" value="Bacteria"/>
</dbReference>
<reference evidence="2" key="1">
    <citation type="journal article" date="2007" name="Proc. Natl. Acad. Sci. U.S.A.">
        <title>Genome sequencing reveals complex secondary metabolome in the marine actinomycete Salinispora tropica.</title>
        <authorList>
            <person name="Udwary D.W."/>
            <person name="Zeigler L."/>
            <person name="Asolkar R.N."/>
            <person name="Singan V."/>
            <person name="Lapidus A."/>
            <person name="Fenical W."/>
            <person name="Jensen P.R."/>
            <person name="Moore B.S."/>
        </authorList>
    </citation>
    <scope>NUCLEOTIDE SEQUENCE [LARGE SCALE GENOMIC DNA]</scope>
    <source>
        <strain evidence="2">ATCC BAA-916 / DSM 44818 / CNB-440</strain>
    </source>
</reference>
<dbReference type="HOGENOM" id="CLU_1894728_0_0_11"/>
<protein>
    <submittedName>
        <fullName evidence="1">Uncharacterized protein</fullName>
    </submittedName>
</protein>
<keyword evidence="2" id="KW-1185">Reference proteome</keyword>
<evidence type="ECO:0000313" key="2">
    <source>
        <dbReference type="Proteomes" id="UP000000235"/>
    </source>
</evidence>
<evidence type="ECO:0000313" key="1">
    <source>
        <dbReference type="EMBL" id="ABP53652.1"/>
    </source>
</evidence>
<name>A4X452_SALTO</name>
<dbReference type="STRING" id="369723.Strop_1182"/>
<organism evidence="1 2">
    <name type="scientific">Salinispora tropica (strain ATCC BAA-916 / DSM 44818 / JCM 13857 / NBRC 105044 / CNB-440)</name>
    <dbReference type="NCBI Taxonomy" id="369723"/>
    <lineage>
        <taxon>Bacteria</taxon>
        <taxon>Bacillati</taxon>
        <taxon>Actinomycetota</taxon>
        <taxon>Actinomycetes</taxon>
        <taxon>Micromonosporales</taxon>
        <taxon>Micromonosporaceae</taxon>
        <taxon>Salinispora</taxon>
    </lineage>
</organism>
<dbReference type="KEGG" id="stp:Strop_1182"/>
<sequence>MAAKRTSIFTAGVGELTPTAAVGELTRLVWGGLLLAAPGRVLRAMGGHPGSTPSAILRVLGVRHLVQAAVLLRWPTPEAFRLGAVADGLHALTAVALVADRRRRRVALTDAAIAAGWTVHDGVAASRAGARDRR</sequence>
<proteinExistence type="predicted"/>
<gene>
    <name evidence="1" type="ordered locus">Strop_1182</name>
</gene>
<dbReference type="AlphaFoldDB" id="A4X452"/>
<accession>A4X452</accession>